<dbReference type="Pfam" id="PF11802">
    <property type="entry name" value="CENP-K"/>
    <property type="match status" value="2"/>
</dbReference>
<name>A0A643BN56_BALPH</name>
<dbReference type="InterPro" id="IPR020993">
    <property type="entry name" value="Centromere_CenpK"/>
</dbReference>
<evidence type="ECO:0000256" key="2">
    <source>
        <dbReference type="ARBA" id="ARBA00004584"/>
    </source>
</evidence>
<protein>
    <submittedName>
        <fullName evidence="8">Uncharacterized protein</fullName>
    </submittedName>
</protein>
<keyword evidence="7" id="KW-0137">Centromere</keyword>
<evidence type="ECO:0000256" key="4">
    <source>
        <dbReference type="ARBA" id="ARBA00022454"/>
    </source>
</evidence>
<keyword evidence="5" id="KW-0175">Coiled coil</keyword>
<dbReference type="OrthoDB" id="9445768at2759"/>
<evidence type="ECO:0000256" key="3">
    <source>
        <dbReference type="ARBA" id="ARBA00005795"/>
    </source>
</evidence>
<accession>A0A643BN56</accession>
<reference evidence="8 9" key="1">
    <citation type="journal article" date="2019" name="PLoS ONE">
        <title>Genomic analyses reveal an absence of contemporary introgressive admixture between fin whales and blue whales, despite known hybrids.</title>
        <authorList>
            <person name="Westbury M.V."/>
            <person name="Petersen B."/>
            <person name="Lorenzen E.D."/>
        </authorList>
    </citation>
    <scope>NUCLEOTIDE SEQUENCE [LARGE SCALE GENOMIC DNA]</scope>
    <source>
        <strain evidence="8">FinWhale-01</strain>
    </source>
</reference>
<comment type="subcellular location">
    <subcellularLocation>
        <location evidence="2">Chromosome</location>
        <location evidence="2">Centromere</location>
    </subcellularLocation>
    <subcellularLocation>
        <location evidence="1">Nucleus</location>
    </subcellularLocation>
</comment>
<evidence type="ECO:0000313" key="9">
    <source>
        <dbReference type="Proteomes" id="UP000437017"/>
    </source>
</evidence>
<dbReference type="PANTHER" id="PTHR14401">
    <property type="entry name" value="CENTROMERE PROTEIN K"/>
    <property type="match status" value="1"/>
</dbReference>
<keyword evidence="6" id="KW-0539">Nucleus</keyword>
<evidence type="ECO:0000313" key="8">
    <source>
        <dbReference type="EMBL" id="KAB0389364.1"/>
    </source>
</evidence>
<feature type="non-terminal residue" evidence="8">
    <location>
        <position position="1"/>
    </location>
</feature>
<dbReference type="Proteomes" id="UP000437017">
    <property type="component" value="Unassembled WGS sequence"/>
</dbReference>
<comment type="caution">
    <text evidence="8">The sequence shown here is derived from an EMBL/GenBank/DDBJ whole genome shotgun (WGS) entry which is preliminary data.</text>
</comment>
<comment type="similarity">
    <text evidence="3">Belongs to the CENP-K/MCM22 family.</text>
</comment>
<keyword evidence="4" id="KW-0158">Chromosome</keyword>
<sequence>YENHKRESLNQQDIDCTTDVEDTREAEEELTKEVKYLTTTGISQWQKETPKLIPLNEDVLVTLGKEEFQNLRHDLEMVLSRIIHINRLFGIPHDPYVKISDYFWPPYNELLLLKGIALRHLEDSIQIRLEFFYE</sequence>
<keyword evidence="9" id="KW-1185">Reference proteome</keyword>
<evidence type="ECO:0000256" key="1">
    <source>
        <dbReference type="ARBA" id="ARBA00004123"/>
    </source>
</evidence>
<evidence type="ECO:0000256" key="6">
    <source>
        <dbReference type="ARBA" id="ARBA00023242"/>
    </source>
</evidence>
<dbReference type="GO" id="GO:0051382">
    <property type="term" value="P:kinetochore assembly"/>
    <property type="evidence" value="ECO:0007669"/>
    <property type="project" value="InterPro"/>
</dbReference>
<organism evidence="8 9">
    <name type="scientific">Balaenoptera physalus</name>
    <name type="common">Fin whale</name>
    <name type="synonym">Balaena physalus</name>
    <dbReference type="NCBI Taxonomy" id="9770"/>
    <lineage>
        <taxon>Eukaryota</taxon>
        <taxon>Metazoa</taxon>
        <taxon>Chordata</taxon>
        <taxon>Craniata</taxon>
        <taxon>Vertebrata</taxon>
        <taxon>Euteleostomi</taxon>
        <taxon>Mammalia</taxon>
        <taxon>Eutheria</taxon>
        <taxon>Laurasiatheria</taxon>
        <taxon>Artiodactyla</taxon>
        <taxon>Whippomorpha</taxon>
        <taxon>Cetacea</taxon>
        <taxon>Mysticeti</taxon>
        <taxon>Balaenopteridae</taxon>
        <taxon>Balaenoptera</taxon>
    </lineage>
</organism>
<evidence type="ECO:0000256" key="7">
    <source>
        <dbReference type="ARBA" id="ARBA00023328"/>
    </source>
</evidence>
<gene>
    <name evidence="8" type="ORF">E2I00_007526</name>
</gene>
<dbReference type="GO" id="GO:0000070">
    <property type="term" value="P:mitotic sister chromatid segregation"/>
    <property type="evidence" value="ECO:0007669"/>
    <property type="project" value="TreeGrafter"/>
</dbReference>
<proteinExistence type="inferred from homology"/>
<dbReference type="AlphaFoldDB" id="A0A643BN56"/>
<evidence type="ECO:0000256" key="5">
    <source>
        <dbReference type="ARBA" id="ARBA00023054"/>
    </source>
</evidence>
<dbReference type="GO" id="GO:0000775">
    <property type="term" value="C:chromosome, centromeric region"/>
    <property type="evidence" value="ECO:0007669"/>
    <property type="project" value="UniProtKB-SubCell"/>
</dbReference>
<dbReference type="GO" id="GO:0005634">
    <property type="term" value="C:nucleus"/>
    <property type="evidence" value="ECO:0007669"/>
    <property type="project" value="UniProtKB-SubCell"/>
</dbReference>
<dbReference type="PANTHER" id="PTHR14401:SF6">
    <property type="entry name" value="CENTROMERE PROTEIN K"/>
    <property type="match status" value="1"/>
</dbReference>
<dbReference type="EMBL" id="SGJD01007533">
    <property type="protein sequence ID" value="KAB0389364.1"/>
    <property type="molecule type" value="Genomic_DNA"/>
</dbReference>